<dbReference type="FunFam" id="1.10.510.10:FF:000658">
    <property type="entry name" value="Protein CBG12184"/>
    <property type="match status" value="1"/>
</dbReference>
<evidence type="ECO:0000256" key="11">
    <source>
        <dbReference type="PROSITE-ProRule" id="PRU10141"/>
    </source>
</evidence>
<evidence type="ECO:0000256" key="7">
    <source>
        <dbReference type="ARBA" id="ARBA00022840"/>
    </source>
</evidence>
<dbReference type="SMART" id="SM00220">
    <property type="entry name" value="S_TKc"/>
    <property type="match status" value="1"/>
</dbReference>
<feature type="compositionally biased region" description="Low complexity" evidence="13">
    <location>
        <begin position="373"/>
        <end position="386"/>
    </location>
</feature>
<keyword evidence="2" id="KW-0217">Developmental protein</keyword>
<dbReference type="SUPFAM" id="SSF56112">
    <property type="entry name" value="Protein kinase-like (PK-like)"/>
    <property type="match status" value="1"/>
</dbReference>
<evidence type="ECO:0000256" key="12">
    <source>
        <dbReference type="RuleBase" id="RU000304"/>
    </source>
</evidence>
<dbReference type="InParanoid" id="A0A6P8YD28"/>
<dbReference type="GO" id="GO:0050321">
    <property type="term" value="F:tau-protein kinase activity"/>
    <property type="evidence" value="ECO:0007669"/>
    <property type="project" value="TreeGrafter"/>
</dbReference>
<keyword evidence="5 11" id="KW-0547">Nucleotide-binding</keyword>
<evidence type="ECO:0000256" key="9">
    <source>
        <dbReference type="ARBA" id="ARBA00022843"/>
    </source>
</evidence>
<dbReference type="PANTHER" id="PTHR24346">
    <property type="entry name" value="MAP/MICROTUBULE AFFINITY-REGULATING KINASE"/>
    <property type="match status" value="1"/>
</dbReference>
<dbReference type="GO" id="GO:0035556">
    <property type="term" value="P:intracellular signal transduction"/>
    <property type="evidence" value="ECO:0007669"/>
    <property type="project" value="TreeGrafter"/>
</dbReference>
<dbReference type="InterPro" id="IPR011009">
    <property type="entry name" value="Kinase-like_dom_sf"/>
</dbReference>
<evidence type="ECO:0000256" key="10">
    <source>
        <dbReference type="ARBA" id="ARBA00022871"/>
    </source>
</evidence>
<dbReference type="PROSITE" id="PS00107">
    <property type="entry name" value="PROTEIN_KINASE_ATP"/>
    <property type="match status" value="1"/>
</dbReference>
<keyword evidence="8" id="KW-0460">Magnesium</keyword>
<organism evidence="16">
    <name type="scientific">Thrips palmi</name>
    <name type="common">Melon thrips</name>
    <dbReference type="NCBI Taxonomy" id="161013"/>
    <lineage>
        <taxon>Eukaryota</taxon>
        <taxon>Metazoa</taxon>
        <taxon>Ecdysozoa</taxon>
        <taxon>Arthropoda</taxon>
        <taxon>Hexapoda</taxon>
        <taxon>Insecta</taxon>
        <taxon>Pterygota</taxon>
        <taxon>Neoptera</taxon>
        <taxon>Paraneoptera</taxon>
        <taxon>Thysanoptera</taxon>
        <taxon>Terebrantia</taxon>
        <taxon>Thripoidea</taxon>
        <taxon>Thripidae</taxon>
        <taxon>Thrips</taxon>
    </lineage>
</organism>
<dbReference type="GO" id="GO:0000287">
    <property type="term" value="F:magnesium ion binding"/>
    <property type="evidence" value="ECO:0007669"/>
    <property type="project" value="UniProtKB-ARBA"/>
</dbReference>
<keyword evidence="7 11" id="KW-0067">ATP-binding</keyword>
<dbReference type="GO" id="GO:0005524">
    <property type="term" value="F:ATP binding"/>
    <property type="evidence" value="ECO:0007669"/>
    <property type="project" value="UniProtKB-UniRule"/>
</dbReference>
<dbReference type="GO" id="GO:0007283">
    <property type="term" value="P:spermatogenesis"/>
    <property type="evidence" value="ECO:0007669"/>
    <property type="project" value="UniProtKB-KW"/>
</dbReference>
<dbReference type="Gene3D" id="1.10.510.10">
    <property type="entry name" value="Transferase(Phosphotransferase) domain 1"/>
    <property type="match status" value="1"/>
</dbReference>
<keyword evidence="15" id="KW-1185">Reference proteome</keyword>
<dbReference type="PROSITE" id="PS00108">
    <property type="entry name" value="PROTEIN_KINASE_ST"/>
    <property type="match status" value="1"/>
</dbReference>
<dbReference type="GeneID" id="117639853"/>
<proteinExistence type="inferred from homology"/>
<evidence type="ECO:0000259" key="14">
    <source>
        <dbReference type="PROSITE" id="PS50011"/>
    </source>
</evidence>
<reference evidence="16" key="1">
    <citation type="submission" date="2025-08" db="UniProtKB">
        <authorList>
            <consortium name="RefSeq"/>
        </authorList>
    </citation>
    <scope>IDENTIFICATION</scope>
    <source>
        <tissue evidence="16">Total insect</tissue>
    </source>
</reference>
<dbReference type="GO" id="GO:0005737">
    <property type="term" value="C:cytoplasm"/>
    <property type="evidence" value="ECO:0007669"/>
    <property type="project" value="TreeGrafter"/>
</dbReference>
<keyword evidence="4" id="KW-0479">Metal-binding</keyword>
<comment type="similarity">
    <text evidence="12">Belongs to the protein kinase superfamily.</text>
</comment>
<gene>
    <name evidence="16" type="primary">LOC117639853</name>
</gene>
<dbReference type="RefSeq" id="XP_034231687.1">
    <property type="nucleotide sequence ID" value="XM_034375796.1"/>
</dbReference>
<evidence type="ECO:0000256" key="3">
    <source>
        <dbReference type="ARBA" id="ARBA00022553"/>
    </source>
</evidence>
<feature type="region of interest" description="Disordered" evidence="13">
    <location>
        <begin position="299"/>
        <end position="331"/>
    </location>
</feature>
<comment type="cofactor">
    <cofactor evidence="1">
        <name>Mg(2+)</name>
        <dbReference type="ChEBI" id="CHEBI:18420"/>
    </cofactor>
</comment>
<protein>
    <submittedName>
        <fullName evidence="16">Testis-specific serine/threonine-protein kinase 3-like</fullName>
    </submittedName>
</protein>
<dbReference type="Proteomes" id="UP000515158">
    <property type="component" value="Unplaced"/>
</dbReference>
<evidence type="ECO:0000256" key="4">
    <source>
        <dbReference type="ARBA" id="ARBA00022723"/>
    </source>
</evidence>
<dbReference type="PANTHER" id="PTHR24346:SF102">
    <property type="entry name" value="TESTIS-SPECIFIC SERINE_THREONINE-PROTEIN KINASE 1"/>
    <property type="match status" value="1"/>
</dbReference>
<dbReference type="GO" id="GO:0000226">
    <property type="term" value="P:microtubule cytoskeleton organization"/>
    <property type="evidence" value="ECO:0007669"/>
    <property type="project" value="TreeGrafter"/>
</dbReference>
<evidence type="ECO:0000256" key="2">
    <source>
        <dbReference type="ARBA" id="ARBA00022473"/>
    </source>
</evidence>
<evidence type="ECO:0000313" key="16">
    <source>
        <dbReference type="RefSeq" id="XP_034231687.1"/>
    </source>
</evidence>
<accession>A0A6P8YD28</accession>
<evidence type="ECO:0000256" key="5">
    <source>
        <dbReference type="ARBA" id="ARBA00022741"/>
    </source>
</evidence>
<name>A0A6P8YD28_THRPL</name>
<evidence type="ECO:0000256" key="8">
    <source>
        <dbReference type="ARBA" id="ARBA00022842"/>
    </source>
</evidence>
<sequence>MTAHQAHQAHPPSRGQPHLVPRASEVFALEQQGYFIGKKIGEGSYASVHTANYVHRNKTKVKRIACKILDKERASRDFLEHFFPRELDVLTKVESPYIIQVYSIYERGPRVFIFMSLAENGDLLDYVKNNGEVPESRAKVWFHQICRGTEYLHAKDIAHRDLKCENVLLSRNFNCKLTDFGFARYCNDLGPSALCETFCGSAAYAAPEVVGGTPYNPKLADVWSLGVILYAMLNATMPFNDANRRKLLSDQMAGNWQFSSRVEYSVSAIAKTLVARILEPSVANRITLKEILEHDWMRSCKDHHPPPSGASAEKVESSPSSKLKATPTEDSKLVASLTGTMATATPAATPAHRLQRTDAANSASPSSTQGQNSVSASKAVAKAVGKPQQPPLGLGSAFGASTTDAPTTNPALVTKCQIRKVEDQS</sequence>
<feature type="domain" description="Protein kinase" evidence="14">
    <location>
        <begin position="34"/>
        <end position="297"/>
    </location>
</feature>
<dbReference type="InterPro" id="IPR000719">
    <property type="entry name" value="Prot_kinase_dom"/>
</dbReference>
<keyword evidence="9" id="KW-0832">Ubl conjugation</keyword>
<feature type="binding site" evidence="11">
    <location>
        <position position="67"/>
    </location>
    <ligand>
        <name>ATP</name>
        <dbReference type="ChEBI" id="CHEBI:30616"/>
    </ligand>
</feature>
<evidence type="ECO:0000313" key="15">
    <source>
        <dbReference type="Proteomes" id="UP000515158"/>
    </source>
</evidence>
<keyword evidence="3" id="KW-0597">Phosphoprotein</keyword>
<feature type="compositionally biased region" description="Polar residues" evidence="13">
    <location>
        <begin position="358"/>
        <end position="372"/>
    </location>
</feature>
<keyword evidence="12" id="KW-0418">Kinase</keyword>
<evidence type="ECO:0000256" key="6">
    <source>
        <dbReference type="ARBA" id="ARBA00022782"/>
    </source>
</evidence>
<evidence type="ECO:0000256" key="1">
    <source>
        <dbReference type="ARBA" id="ARBA00001946"/>
    </source>
</evidence>
<feature type="compositionally biased region" description="Polar residues" evidence="13">
    <location>
        <begin position="399"/>
        <end position="411"/>
    </location>
</feature>
<dbReference type="KEGG" id="tpal:117639853"/>
<keyword evidence="12" id="KW-0723">Serine/threonine-protein kinase</keyword>
<evidence type="ECO:0000256" key="13">
    <source>
        <dbReference type="SAM" id="MobiDB-lite"/>
    </source>
</evidence>
<dbReference type="OrthoDB" id="541276at2759"/>
<dbReference type="CDD" id="cd14080">
    <property type="entry name" value="STKc_TSSK-like"/>
    <property type="match status" value="1"/>
</dbReference>
<dbReference type="AlphaFoldDB" id="A0A6P8YD28"/>
<keyword evidence="6" id="KW-0221">Differentiation</keyword>
<feature type="region of interest" description="Disordered" evidence="13">
    <location>
        <begin position="343"/>
        <end position="411"/>
    </location>
</feature>
<dbReference type="InterPro" id="IPR008271">
    <property type="entry name" value="Ser/Thr_kinase_AS"/>
</dbReference>
<dbReference type="InterPro" id="IPR017441">
    <property type="entry name" value="Protein_kinase_ATP_BS"/>
</dbReference>
<dbReference type="GO" id="GO:0030154">
    <property type="term" value="P:cell differentiation"/>
    <property type="evidence" value="ECO:0007669"/>
    <property type="project" value="UniProtKB-KW"/>
</dbReference>
<keyword evidence="12" id="KW-0808">Transferase</keyword>
<dbReference type="Pfam" id="PF00069">
    <property type="entry name" value="Pkinase"/>
    <property type="match status" value="1"/>
</dbReference>
<dbReference type="PROSITE" id="PS50011">
    <property type="entry name" value="PROTEIN_KINASE_DOM"/>
    <property type="match status" value="1"/>
</dbReference>
<keyword evidence="10" id="KW-0744">Spermatogenesis</keyword>